<keyword evidence="12" id="KW-0256">Endoplasmic reticulum</keyword>
<feature type="region of interest" description="Disordered" evidence="21">
    <location>
        <begin position="511"/>
        <end position="535"/>
    </location>
</feature>
<evidence type="ECO:0000256" key="22">
    <source>
        <dbReference type="SAM" id="SignalP"/>
    </source>
</evidence>
<evidence type="ECO:0000256" key="16">
    <source>
        <dbReference type="ARBA" id="ARBA00023145"/>
    </source>
</evidence>
<evidence type="ECO:0000256" key="15">
    <source>
        <dbReference type="ARBA" id="ARBA00023049"/>
    </source>
</evidence>
<feature type="domain" description="Peptidase M28" evidence="23">
    <location>
        <begin position="297"/>
        <end position="483"/>
    </location>
</feature>
<evidence type="ECO:0000256" key="2">
    <source>
        <dbReference type="ARBA" id="ARBA00004371"/>
    </source>
</evidence>
<evidence type="ECO:0000256" key="14">
    <source>
        <dbReference type="ARBA" id="ARBA00023034"/>
    </source>
</evidence>
<comment type="subcellular location">
    <subcellularLocation>
        <location evidence="1">Endoplasmic reticulum</location>
    </subcellularLocation>
    <subcellularLocation>
        <location evidence="3">Golgi apparatus</location>
    </subcellularLocation>
    <subcellularLocation>
        <location evidence="2">Lysosome</location>
    </subcellularLocation>
    <subcellularLocation>
        <location evidence="4">Secreted</location>
    </subcellularLocation>
</comment>
<dbReference type="Gene3D" id="3.40.630.10">
    <property type="entry name" value="Zn peptidases"/>
    <property type="match status" value="1"/>
</dbReference>
<feature type="signal peptide" evidence="22">
    <location>
        <begin position="1"/>
        <end position="29"/>
    </location>
</feature>
<gene>
    <name evidence="24" type="ORF">GCM10023183_14470</name>
</gene>
<keyword evidence="16" id="KW-0865">Zymogen</keyword>
<keyword evidence="25" id="KW-1185">Reference proteome</keyword>
<evidence type="ECO:0000256" key="17">
    <source>
        <dbReference type="ARBA" id="ARBA00023180"/>
    </source>
</evidence>
<keyword evidence="9" id="KW-0479">Metal-binding</keyword>
<evidence type="ECO:0000256" key="18">
    <source>
        <dbReference type="ARBA" id="ARBA00023228"/>
    </source>
</evidence>
<keyword evidence="18" id="KW-0458">Lysosome</keyword>
<keyword evidence="8" id="KW-0645">Protease</keyword>
<evidence type="ECO:0000256" key="19">
    <source>
        <dbReference type="ARBA" id="ARBA00025833"/>
    </source>
</evidence>
<dbReference type="PANTHER" id="PTHR12053:SF3">
    <property type="entry name" value="CARBOXYPEPTIDASE Q"/>
    <property type="match status" value="1"/>
</dbReference>
<evidence type="ECO:0000313" key="25">
    <source>
        <dbReference type="Proteomes" id="UP001501844"/>
    </source>
</evidence>
<dbReference type="SUPFAM" id="SSF53187">
    <property type="entry name" value="Zn-dependent exopeptidases"/>
    <property type="match status" value="1"/>
</dbReference>
<protein>
    <recommendedName>
        <fullName evidence="5">Carboxypeptidase Q</fullName>
    </recommendedName>
    <alternativeName>
        <fullName evidence="20">Plasma glutamate carboxypeptidase</fullName>
    </alternativeName>
</protein>
<keyword evidence="10 22" id="KW-0732">Signal</keyword>
<evidence type="ECO:0000256" key="9">
    <source>
        <dbReference type="ARBA" id="ARBA00022723"/>
    </source>
</evidence>
<name>A0ABP8FGA1_9BACT</name>
<evidence type="ECO:0000313" key="24">
    <source>
        <dbReference type="EMBL" id="GAA4302645.1"/>
    </source>
</evidence>
<sequence length="535" mass="58939">MKTMMKRYTHHLPKALLAALLLSAQVGQAQTPNNAQTQAPKNPMVEAIVKEATENSQLERLAYELLDKIGPRLVGSPQMKQANDWAIEKYKGWGIMARNEKWGEWRGWERGTSQIEMVAPRVKSLEGMQLAWSPATKGKGVTAELITLPAEITDSVSFLQWLPNVKGKLVMISMYQPTGRPDYNWQEFATAASFDKMKAQRTAQTEAWRNKLAKTGYTTRTLPAVLEKAGAAGIVMSNWSAGFGVNKIFNAFTKKIPTVDIALEDYGMLYRMVEAGDKPKINIKVNAKELGVVPAFNTIAEIKGSEKPDEYVILSAHFDSWDGGSGATDNGTGTIVMMEAMRILKKLYPNPKRTILVGHWGSEEQGLNGSRAFVEDHPEIVKNIQAVFNQDNGTGRVVNISGQGFLHSYDYIGRWLSAVPASIRQPIETNFPGTPGGGGSDHASFVAAGAPAFSLSSLNWSYGTYTWHTNRDTYDKIVFDDVRSNAILTAILAYMASEDPAKTSRERIVLPVNPRTGQPGTWPTQNKPTRKGGLD</sequence>
<evidence type="ECO:0000256" key="11">
    <source>
        <dbReference type="ARBA" id="ARBA00022801"/>
    </source>
</evidence>
<evidence type="ECO:0000256" key="4">
    <source>
        <dbReference type="ARBA" id="ARBA00004613"/>
    </source>
</evidence>
<keyword evidence="6" id="KW-0964">Secreted</keyword>
<evidence type="ECO:0000256" key="6">
    <source>
        <dbReference type="ARBA" id="ARBA00022525"/>
    </source>
</evidence>
<feature type="chain" id="PRO_5045707405" description="Carboxypeptidase Q" evidence="22">
    <location>
        <begin position="30"/>
        <end position="535"/>
    </location>
</feature>
<evidence type="ECO:0000256" key="3">
    <source>
        <dbReference type="ARBA" id="ARBA00004555"/>
    </source>
</evidence>
<evidence type="ECO:0000256" key="1">
    <source>
        <dbReference type="ARBA" id="ARBA00004240"/>
    </source>
</evidence>
<dbReference type="Gene3D" id="3.50.30.30">
    <property type="match status" value="1"/>
</dbReference>
<dbReference type="InterPro" id="IPR007484">
    <property type="entry name" value="Peptidase_M28"/>
</dbReference>
<keyword evidence="13" id="KW-0862">Zinc</keyword>
<dbReference type="EMBL" id="BAABGX010000002">
    <property type="protein sequence ID" value="GAA4302645.1"/>
    <property type="molecule type" value="Genomic_DNA"/>
</dbReference>
<organism evidence="24 25">
    <name type="scientific">Nibribacter koreensis</name>
    <dbReference type="NCBI Taxonomy" id="1084519"/>
    <lineage>
        <taxon>Bacteria</taxon>
        <taxon>Pseudomonadati</taxon>
        <taxon>Bacteroidota</taxon>
        <taxon>Cytophagia</taxon>
        <taxon>Cytophagales</taxon>
        <taxon>Hymenobacteraceae</taxon>
        <taxon>Nibribacter</taxon>
    </lineage>
</organism>
<evidence type="ECO:0000256" key="8">
    <source>
        <dbReference type="ARBA" id="ARBA00022670"/>
    </source>
</evidence>
<proteinExistence type="predicted"/>
<feature type="compositionally biased region" description="Polar residues" evidence="21">
    <location>
        <begin position="515"/>
        <end position="527"/>
    </location>
</feature>
<comment type="subunit">
    <text evidence="19">Homodimer. The monomeric form is inactive while the homodimer is active.</text>
</comment>
<dbReference type="Pfam" id="PF04389">
    <property type="entry name" value="Peptidase_M28"/>
    <property type="match status" value="1"/>
</dbReference>
<evidence type="ECO:0000256" key="13">
    <source>
        <dbReference type="ARBA" id="ARBA00022833"/>
    </source>
</evidence>
<evidence type="ECO:0000259" key="23">
    <source>
        <dbReference type="Pfam" id="PF04389"/>
    </source>
</evidence>
<keyword evidence="14" id="KW-0333">Golgi apparatus</keyword>
<reference evidence="25" key="1">
    <citation type="journal article" date="2019" name="Int. J. Syst. Evol. Microbiol.">
        <title>The Global Catalogue of Microorganisms (GCM) 10K type strain sequencing project: providing services to taxonomists for standard genome sequencing and annotation.</title>
        <authorList>
            <consortium name="The Broad Institute Genomics Platform"/>
            <consortium name="The Broad Institute Genome Sequencing Center for Infectious Disease"/>
            <person name="Wu L."/>
            <person name="Ma J."/>
        </authorList>
    </citation>
    <scope>NUCLEOTIDE SEQUENCE [LARGE SCALE GENOMIC DNA]</scope>
    <source>
        <strain evidence="25">JCM 17917</strain>
    </source>
</reference>
<keyword evidence="11" id="KW-0378">Hydrolase</keyword>
<evidence type="ECO:0000256" key="5">
    <source>
        <dbReference type="ARBA" id="ARBA00014116"/>
    </source>
</evidence>
<dbReference type="InterPro" id="IPR039866">
    <property type="entry name" value="CPQ"/>
</dbReference>
<evidence type="ECO:0000256" key="7">
    <source>
        <dbReference type="ARBA" id="ARBA00022645"/>
    </source>
</evidence>
<evidence type="ECO:0000256" key="10">
    <source>
        <dbReference type="ARBA" id="ARBA00022729"/>
    </source>
</evidence>
<dbReference type="PANTHER" id="PTHR12053">
    <property type="entry name" value="PROTEASE FAMILY M28 PLASMA GLUTAMATE CARBOXYPEPTIDASE-RELATED"/>
    <property type="match status" value="1"/>
</dbReference>
<evidence type="ECO:0000256" key="12">
    <source>
        <dbReference type="ARBA" id="ARBA00022824"/>
    </source>
</evidence>
<keyword evidence="15" id="KW-0482">Metalloprotease</keyword>
<evidence type="ECO:0000256" key="21">
    <source>
        <dbReference type="SAM" id="MobiDB-lite"/>
    </source>
</evidence>
<evidence type="ECO:0000256" key="20">
    <source>
        <dbReference type="ARBA" id="ARBA00033328"/>
    </source>
</evidence>
<accession>A0ABP8FGA1</accession>
<keyword evidence="17" id="KW-0325">Glycoprotein</keyword>
<comment type="caution">
    <text evidence="24">The sequence shown here is derived from an EMBL/GenBank/DDBJ whole genome shotgun (WGS) entry which is preliminary data.</text>
</comment>
<keyword evidence="7" id="KW-0121">Carboxypeptidase</keyword>
<dbReference type="Proteomes" id="UP001501844">
    <property type="component" value="Unassembled WGS sequence"/>
</dbReference>